<evidence type="ECO:0000313" key="4">
    <source>
        <dbReference type="EMBL" id="MFC3121161.1"/>
    </source>
</evidence>
<accession>A0ABV7FPG8</accession>
<comment type="caution">
    <text evidence="4">The sequence shown here is derived from an EMBL/GenBank/DDBJ whole genome shotgun (WGS) entry which is preliminary data.</text>
</comment>
<keyword evidence="2 3" id="KW-0802">TPR repeat</keyword>
<keyword evidence="1" id="KW-0677">Repeat</keyword>
<keyword evidence="5" id="KW-1185">Reference proteome</keyword>
<dbReference type="InterPro" id="IPR011990">
    <property type="entry name" value="TPR-like_helical_dom_sf"/>
</dbReference>
<dbReference type="InterPro" id="IPR019734">
    <property type="entry name" value="TPR_rpt"/>
</dbReference>
<name>A0ABV7FPG8_9ALTE</name>
<evidence type="ECO:0000256" key="3">
    <source>
        <dbReference type="PROSITE-ProRule" id="PRU00339"/>
    </source>
</evidence>
<feature type="repeat" description="TPR" evidence="3">
    <location>
        <begin position="72"/>
        <end position="105"/>
    </location>
</feature>
<feature type="repeat" description="TPR" evidence="3">
    <location>
        <begin position="816"/>
        <end position="849"/>
    </location>
</feature>
<dbReference type="PROSITE" id="PS51257">
    <property type="entry name" value="PROKAR_LIPOPROTEIN"/>
    <property type="match status" value="1"/>
</dbReference>
<feature type="repeat" description="TPR" evidence="3">
    <location>
        <begin position="38"/>
        <end position="71"/>
    </location>
</feature>
<dbReference type="Proteomes" id="UP001595478">
    <property type="component" value="Unassembled WGS sequence"/>
</dbReference>
<reference evidence="5" key="1">
    <citation type="journal article" date="2019" name="Int. J. Syst. Evol. Microbiol.">
        <title>The Global Catalogue of Microorganisms (GCM) 10K type strain sequencing project: providing services to taxonomists for standard genome sequencing and annotation.</title>
        <authorList>
            <consortium name="The Broad Institute Genomics Platform"/>
            <consortium name="The Broad Institute Genome Sequencing Center for Infectious Disease"/>
            <person name="Wu L."/>
            <person name="Ma J."/>
        </authorList>
    </citation>
    <scope>NUCLEOTIDE SEQUENCE [LARGE SCALE GENOMIC DNA]</scope>
    <source>
        <strain evidence="5">KCTC 52473</strain>
    </source>
</reference>
<dbReference type="PROSITE" id="PS50005">
    <property type="entry name" value="TPR"/>
    <property type="match status" value="4"/>
</dbReference>
<dbReference type="Pfam" id="PF13432">
    <property type="entry name" value="TPR_16"/>
    <property type="match status" value="2"/>
</dbReference>
<dbReference type="InterPro" id="IPR014266">
    <property type="entry name" value="PEP-CTERM_TPR_PrsT"/>
</dbReference>
<dbReference type="PANTHER" id="PTHR44858:SF18">
    <property type="entry name" value="TETRATRICOPEPTIDE REPEAT (TPR) PROTEIN"/>
    <property type="match status" value="1"/>
</dbReference>
<evidence type="ECO:0000256" key="1">
    <source>
        <dbReference type="ARBA" id="ARBA00022737"/>
    </source>
</evidence>
<dbReference type="InterPro" id="IPR050498">
    <property type="entry name" value="Ycf3"/>
</dbReference>
<dbReference type="EMBL" id="JBHRSW010000007">
    <property type="protein sequence ID" value="MFC3121161.1"/>
    <property type="molecule type" value="Genomic_DNA"/>
</dbReference>
<dbReference type="SMART" id="SM00028">
    <property type="entry name" value="TPR"/>
    <property type="match status" value="12"/>
</dbReference>
<dbReference type="RefSeq" id="WP_376919300.1">
    <property type="nucleotide sequence ID" value="NZ_JBHRSW010000007.1"/>
</dbReference>
<dbReference type="Pfam" id="PF13431">
    <property type="entry name" value="TPR_17"/>
    <property type="match status" value="1"/>
</dbReference>
<sequence length="930" mass="103024">MQANIRQVSGGSATSLRRAVILVIFTMFGLVACSGKTSEEHVTQAKVFLEQGDTQAAIVELKNAIQLEPQLASARLELGKVYLQVNDYASAEKELSRAMELGHPASEVIPYLSEAYQRTGANVALAEIDIDESALTSIERLEIGYRKLQSLLQLDKNDEAKGLIDDLLQIDSSSVYKGLVSAVDKILNEDFVSALEIAKELKEQAPLNREVLNFTARMYVINEQVAEATKVYEDYIKVAPDDIEIKFALANMLVEQGETERAEKHIDELLAINEQNAFLNQLKGVTRAADEDFAAALTYSENAIKYGRADPTIRLVAGYSAYQLGEFEKAAGHLAFVAEFLPDDHPGLRILAASQLQANMGDQTDEVLSRLGDVTAQDATLFSRTGYELLKAGDEEAAKAVIEQAEKISETADDLTRLGILKLSLNDIEGLIDLENAVNKAPESVTARTTLASAYLAANQLDKAAELASEWQKSDPASIDGYLLQVEVEQRNKQFSEALDTLDKAAKLDPKSEGIQVAKIRLYLRQQKNAEALEATEQLLKQSPSNAIGLASLFALKASDNKVEEAYERIREQLKLTPDRLAIRVLAARAALLLNKAEEALGFLKEVPADKSTPTQYWTILGSAYLRANKVNEAEAHYTKWAELYPHQENAVLGQLLVLDGKREYEKALDVADDFLRRENNLQVSFIRTYLLAMNNRVTEAKQALAETDAKYQKLPFLRGVNARISLLENRPEDAIEDADAAYQANRNVNNLLVLTRAYDLSGQGAKAFATLSAHDEAFPNDPRVLMLLAEKQINQDPSTAMVTYEKILTQTPNNFVVLNNLAYLYLQQGDLSNAERLSKQAYDIRPANAATADTYAQVLVKQDKVSEAVEIYKRAITDEVKNEEILLNYVETLFMTGSTVVAQRRLDSLRLTLPASKERAEQLKKTYAL</sequence>
<dbReference type="NCBIfam" id="TIGR02917">
    <property type="entry name" value="PEP_TPR_lipo"/>
    <property type="match status" value="1"/>
</dbReference>
<dbReference type="SUPFAM" id="SSF48452">
    <property type="entry name" value="TPR-like"/>
    <property type="match status" value="4"/>
</dbReference>
<feature type="repeat" description="TPR" evidence="3">
    <location>
        <begin position="615"/>
        <end position="648"/>
    </location>
</feature>
<protein>
    <submittedName>
        <fullName evidence="4">XrtA/PEP-CTERM system TPR-repeat protein PrsT</fullName>
    </submittedName>
</protein>
<organism evidence="4 5">
    <name type="scientific">Agaribacter flavus</name>
    <dbReference type="NCBI Taxonomy" id="1902781"/>
    <lineage>
        <taxon>Bacteria</taxon>
        <taxon>Pseudomonadati</taxon>
        <taxon>Pseudomonadota</taxon>
        <taxon>Gammaproteobacteria</taxon>
        <taxon>Alteromonadales</taxon>
        <taxon>Alteromonadaceae</taxon>
        <taxon>Agaribacter</taxon>
    </lineage>
</organism>
<dbReference type="PANTHER" id="PTHR44858">
    <property type="entry name" value="TETRATRICOPEPTIDE REPEAT PROTEIN 6"/>
    <property type="match status" value="1"/>
</dbReference>
<gene>
    <name evidence="4" type="primary">prsT</name>
    <name evidence="4" type="ORF">ACFOHL_05980</name>
</gene>
<evidence type="ECO:0000313" key="5">
    <source>
        <dbReference type="Proteomes" id="UP001595478"/>
    </source>
</evidence>
<dbReference type="Gene3D" id="1.25.40.10">
    <property type="entry name" value="Tetratricopeptide repeat domain"/>
    <property type="match status" value="5"/>
</dbReference>
<proteinExistence type="predicted"/>
<evidence type="ECO:0000256" key="2">
    <source>
        <dbReference type="ARBA" id="ARBA00022803"/>
    </source>
</evidence>
<dbReference type="Pfam" id="PF14559">
    <property type="entry name" value="TPR_19"/>
    <property type="match status" value="4"/>
</dbReference>